<evidence type="ECO:0000313" key="2">
    <source>
        <dbReference type="EMBL" id="QHT99906.1"/>
    </source>
</evidence>
<evidence type="ECO:0000256" key="1">
    <source>
        <dbReference type="SAM" id="MobiDB-lite"/>
    </source>
</evidence>
<dbReference type="EMBL" id="MN740318">
    <property type="protein sequence ID" value="QHT99906.1"/>
    <property type="molecule type" value="Genomic_DNA"/>
</dbReference>
<proteinExistence type="predicted"/>
<protein>
    <submittedName>
        <fullName evidence="2">Uncharacterized protein</fullName>
    </submittedName>
</protein>
<organism evidence="2">
    <name type="scientific">viral metagenome</name>
    <dbReference type="NCBI Taxonomy" id="1070528"/>
    <lineage>
        <taxon>unclassified sequences</taxon>
        <taxon>metagenomes</taxon>
        <taxon>organismal metagenomes</taxon>
    </lineage>
</organism>
<feature type="region of interest" description="Disordered" evidence="1">
    <location>
        <begin position="47"/>
        <end position="70"/>
    </location>
</feature>
<sequence>MTPFVVACLVLGFALVGWVLFGRERFQNVDYYDQNKTQVARTLVKEDSSYEQSTNHMPRPPAVSPPLQGVESPFQVNQFRAYIT</sequence>
<accession>A0A6C0J5L6</accession>
<name>A0A6C0J5L6_9ZZZZ</name>
<reference evidence="2" key="1">
    <citation type="journal article" date="2020" name="Nature">
        <title>Giant virus diversity and host interactions through global metagenomics.</title>
        <authorList>
            <person name="Schulz F."/>
            <person name="Roux S."/>
            <person name="Paez-Espino D."/>
            <person name="Jungbluth S."/>
            <person name="Walsh D.A."/>
            <person name="Denef V.J."/>
            <person name="McMahon K.D."/>
            <person name="Konstantinidis K.T."/>
            <person name="Eloe-Fadrosh E.A."/>
            <person name="Kyrpides N.C."/>
            <person name="Woyke T."/>
        </authorList>
    </citation>
    <scope>NUCLEOTIDE SEQUENCE</scope>
    <source>
        <strain evidence="2">GVMAG-M-3300025778-1</strain>
    </source>
</reference>
<dbReference type="AlphaFoldDB" id="A0A6C0J5L6"/>